<evidence type="ECO:0000313" key="2">
    <source>
        <dbReference type="EMBL" id="KAF9798637.1"/>
    </source>
</evidence>
<proteinExistence type="predicted"/>
<dbReference type="EMBL" id="JADOXO010001002">
    <property type="protein sequence ID" value="KAF9798637.1"/>
    <property type="molecule type" value="Genomic_DNA"/>
</dbReference>
<feature type="compositionally biased region" description="Low complexity" evidence="1">
    <location>
        <begin position="24"/>
        <end position="38"/>
    </location>
</feature>
<gene>
    <name evidence="2" type="ORF">IEO21_10680</name>
</gene>
<name>A0A8H7NS14_9APHY</name>
<reference evidence="2" key="1">
    <citation type="submission" date="2020-11" db="EMBL/GenBank/DDBJ databases">
        <authorList>
            <person name="Koelle M."/>
            <person name="Horta M.A.C."/>
            <person name="Nowrousian M."/>
            <person name="Ohm R.A."/>
            <person name="Benz P."/>
            <person name="Pilgard A."/>
        </authorList>
    </citation>
    <scope>NUCLEOTIDE SEQUENCE</scope>
    <source>
        <strain evidence="2">FPRL280</strain>
    </source>
</reference>
<protein>
    <submittedName>
        <fullName evidence="2">Uncharacterized protein</fullName>
    </submittedName>
</protein>
<dbReference type="AlphaFoldDB" id="A0A8H7NS14"/>
<comment type="caution">
    <text evidence="2">The sequence shown here is derived from an EMBL/GenBank/DDBJ whole genome shotgun (WGS) entry which is preliminary data.</text>
</comment>
<evidence type="ECO:0000313" key="3">
    <source>
        <dbReference type="Proteomes" id="UP000639403"/>
    </source>
</evidence>
<dbReference type="Proteomes" id="UP000639403">
    <property type="component" value="Unassembled WGS sequence"/>
</dbReference>
<feature type="region of interest" description="Disordered" evidence="1">
    <location>
        <begin position="1"/>
        <end position="108"/>
    </location>
</feature>
<evidence type="ECO:0000256" key="1">
    <source>
        <dbReference type="SAM" id="MobiDB-lite"/>
    </source>
</evidence>
<accession>A0A8H7NS14</accession>
<reference evidence="2" key="2">
    <citation type="journal article" name="Front. Microbiol.">
        <title>Degradative Capacity of Two Strains of Rhodonia placenta: From Phenotype to Genotype.</title>
        <authorList>
            <person name="Kolle M."/>
            <person name="Horta M.A.C."/>
            <person name="Nowrousian M."/>
            <person name="Ohm R.A."/>
            <person name="Benz J.P."/>
            <person name="Pilgard A."/>
        </authorList>
    </citation>
    <scope>NUCLEOTIDE SEQUENCE</scope>
    <source>
        <strain evidence="2">FPRL280</strain>
    </source>
</reference>
<sequence length="108" mass="12494">MVLKQLIHHHVEQRSKPSSLGTTSPCRISPSPVRPSRPLLRHHHKKDSHLSSRWLLGSRRRLQPADRRPSTACQLLPETPTRSPRRHIRPPTNQRRTSTDNREPTVTC</sequence>
<feature type="compositionally biased region" description="Basic and acidic residues" evidence="1">
    <location>
        <begin position="97"/>
        <end position="108"/>
    </location>
</feature>
<organism evidence="2 3">
    <name type="scientific">Rhodonia placenta</name>
    <dbReference type="NCBI Taxonomy" id="104341"/>
    <lineage>
        <taxon>Eukaryota</taxon>
        <taxon>Fungi</taxon>
        <taxon>Dikarya</taxon>
        <taxon>Basidiomycota</taxon>
        <taxon>Agaricomycotina</taxon>
        <taxon>Agaricomycetes</taxon>
        <taxon>Polyporales</taxon>
        <taxon>Adustoporiaceae</taxon>
        <taxon>Rhodonia</taxon>
    </lineage>
</organism>